<evidence type="ECO:0000313" key="2">
    <source>
        <dbReference type="Proteomes" id="UP001186974"/>
    </source>
</evidence>
<accession>A0ACC3CVH3</accession>
<organism evidence="1 2">
    <name type="scientific">Coniosporium uncinatum</name>
    <dbReference type="NCBI Taxonomy" id="93489"/>
    <lineage>
        <taxon>Eukaryota</taxon>
        <taxon>Fungi</taxon>
        <taxon>Dikarya</taxon>
        <taxon>Ascomycota</taxon>
        <taxon>Pezizomycotina</taxon>
        <taxon>Dothideomycetes</taxon>
        <taxon>Dothideomycetes incertae sedis</taxon>
        <taxon>Coniosporium</taxon>
    </lineage>
</organism>
<proteinExistence type="predicted"/>
<sequence>MRAILPGRPQARLQAVTTGLWDGKQIIAYISGSALIVLDGPNHILQTTYHEEEEDLGSVAFDEASGKIATCYGATVLVYQPYGQEEGAVKWQLQCQFSLQDKMDSVETLSWGQDQELLVGSSSLTLFATHTTPEQLWAKPLANRPKFANFSYDAGLIATT</sequence>
<keyword evidence="2" id="KW-1185">Reference proteome</keyword>
<comment type="caution">
    <text evidence="1">The sequence shown here is derived from an EMBL/GenBank/DDBJ whole genome shotgun (WGS) entry which is preliminary data.</text>
</comment>
<feature type="non-terminal residue" evidence="1">
    <location>
        <position position="160"/>
    </location>
</feature>
<protein>
    <submittedName>
        <fullName evidence="1">Uncharacterized protein</fullName>
    </submittedName>
</protein>
<dbReference type="Proteomes" id="UP001186974">
    <property type="component" value="Unassembled WGS sequence"/>
</dbReference>
<name>A0ACC3CVH3_9PEZI</name>
<evidence type="ECO:0000313" key="1">
    <source>
        <dbReference type="EMBL" id="KAK3045310.1"/>
    </source>
</evidence>
<dbReference type="EMBL" id="JAWDJW010010777">
    <property type="protein sequence ID" value="KAK3045310.1"/>
    <property type="molecule type" value="Genomic_DNA"/>
</dbReference>
<gene>
    <name evidence="1" type="ORF">LTS18_014062</name>
</gene>
<reference evidence="1" key="1">
    <citation type="submission" date="2024-09" db="EMBL/GenBank/DDBJ databases">
        <title>Black Yeasts Isolated from many extreme environments.</title>
        <authorList>
            <person name="Coleine C."/>
            <person name="Stajich J.E."/>
            <person name="Selbmann L."/>
        </authorList>
    </citation>
    <scope>NUCLEOTIDE SEQUENCE</scope>
    <source>
        <strain evidence="1">CCFEE 5737</strain>
    </source>
</reference>